<name>H2NTL9_PONAB</name>
<dbReference type="FunFam" id="3.30.70.141:FF:000039">
    <property type="entry name" value="Nucleoside diphosphate kinase B"/>
    <property type="match status" value="1"/>
</dbReference>
<dbReference type="GO" id="GO:0006241">
    <property type="term" value="P:CTP biosynthetic process"/>
    <property type="evidence" value="ECO:0007669"/>
    <property type="project" value="InterPro"/>
</dbReference>
<reference evidence="15" key="3">
    <citation type="submission" date="2025-09" db="UniProtKB">
        <authorList>
            <consortium name="Ensembl"/>
        </authorList>
    </citation>
    <scope>IDENTIFICATION</scope>
</reference>
<evidence type="ECO:0000256" key="7">
    <source>
        <dbReference type="ARBA" id="ARBA00022902"/>
    </source>
</evidence>
<dbReference type="SMART" id="SM00562">
    <property type="entry name" value="NDK"/>
    <property type="match status" value="1"/>
</dbReference>
<feature type="binding site" evidence="10">
    <location>
        <position position="126"/>
    </location>
    <ligand>
        <name>ATP</name>
        <dbReference type="ChEBI" id="CHEBI:30616"/>
    </ligand>
</feature>
<evidence type="ECO:0000256" key="5">
    <source>
        <dbReference type="ARBA" id="ARBA00022777"/>
    </source>
</evidence>
<proteinExistence type="inferred from homology"/>
<dbReference type="GO" id="GO:0006228">
    <property type="term" value="P:UTP biosynthetic process"/>
    <property type="evidence" value="ECO:0007669"/>
    <property type="project" value="InterPro"/>
</dbReference>
<evidence type="ECO:0000256" key="8">
    <source>
        <dbReference type="ARBA" id="ARBA00057130"/>
    </source>
</evidence>
<comment type="similarity">
    <text evidence="2 10 11">Belongs to the NDK family.</text>
</comment>
<dbReference type="SUPFAM" id="SSF54919">
    <property type="entry name" value="Nucleoside diphosphate kinase, NDK"/>
    <property type="match status" value="1"/>
</dbReference>
<feature type="binding site" evidence="10">
    <location>
        <position position="202"/>
    </location>
    <ligand>
        <name>ATP</name>
        <dbReference type="ChEBI" id="CHEBI:30616"/>
    </ligand>
</feature>
<feature type="compositionally biased region" description="Polar residues" evidence="13">
    <location>
        <begin position="1"/>
        <end position="10"/>
    </location>
</feature>
<dbReference type="InterPro" id="IPR034907">
    <property type="entry name" value="NDK-like_dom"/>
</dbReference>
<evidence type="ECO:0000313" key="15">
    <source>
        <dbReference type="Ensembl" id="ENSPPYP00000009291.3"/>
    </source>
</evidence>
<dbReference type="HOGENOM" id="CLU_060216_6_3_1"/>
<dbReference type="InterPro" id="IPR023005">
    <property type="entry name" value="Nucleoside_diP_kinase_AS"/>
</dbReference>
<dbReference type="GeneTree" id="ENSGT00940000162213"/>
<dbReference type="Ensembl" id="ENSPPYT00000009667.3">
    <property type="protein sequence ID" value="ENSPPYP00000009291.3"/>
    <property type="gene ID" value="ENSPPYG00000008268.3"/>
</dbReference>
<evidence type="ECO:0000256" key="4">
    <source>
        <dbReference type="ARBA" id="ARBA00022741"/>
    </source>
</evidence>
<evidence type="ECO:0000313" key="16">
    <source>
        <dbReference type="Proteomes" id="UP000001595"/>
    </source>
</evidence>
<dbReference type="NCBIfam" id="NF001908">
    <property type="entry name" value="PRK00668.1"/>
    <property type="match status" value="1"/>
</dbReference>
<evidence type="ECO:0000256" key="12">
    <source>
        <dbReference type="RuleBase" id="RU004013"/>
    </source>
</evidence>
<keyword evidence="6 12" id="KW-0067">ATP-binding</keyword>
<comment type="catalytic activity">
    <reaction evidence="12">
        <text>a 2'-deoxyribonucleoside 5'-diphosphate + ATP = a 2'-deoxyribonucleoside 5'-triphosphate + ADP</text>
        <dbReference type="Rhea" id="RHEA:44640"/>
        <dbReference type="ChEBI" id="CHEBI:30616"/>
        <dbReference type="ChEBI" id="CHEBI:61560"/>
        <dbReference type="ChEBI" id="CHEBI:73316"/>
        <dbReference type="ChEBI" id="CHEBI:456216"/>
        <dbReference type="EC" id="2.7.4.6"/>
    </reaction>
</comment>
<feature type="binding site" evidence="10">
    <location>
        <position position="174"/>
    </location>
    <ligand>
        <name>ATP</name>
        <dbReference type="ChEBI" id="CHEBI:30616"/>
    </ligand>
</feature>
<keyword evidence="5 12" id="KW-0418">Kinase</keyword>
<keyword evidence="3 12" id="KW-0808">Transferase</keyword>
<evidence type="ECO:0000259" key="14">
    <source>
        <dbReference type="SMART" id="SM00562"/>
    </source>
</evidence>
<evidence type="ECO:0000256" key="11">
    <source>
        <dbReference type="RuleBase" id="RU004011"/>
    </source>
</evidence>
<dbReference type="Gene3D" id="3.30.70.141">
    <property type="entry name" value="Nucleoside diphosphate kinase-like domain"/>
    <property type="match status" value="1"/>
</dbReference>
<keyword evidence="7" id="KW-0524">Neurogenesis</keyword>
<keyword evidence="4 12" id="KW-0547">Nucleotide-binding</keyword>
<feature type="domain" description="Nucleoside diphosphate kinase-like" evidence="14">
    <location>
        <begin position="118"/>
        <end position="255"/>
    </location>
</feature>
<dbReference type="HAMAP" id="MF_00451">
    <property type="entry name" value="NDP_kinase"/>
    <property type="match status" value="1"/>
</dbReference>
<comment type="cofactor">
    <cofactor evidence="1">
        <name>Mg(2+)</name>
        <dbReference type="ChEBI" id="CHEBI:18420"/>
    </cofactor>
</comment>
<feature type="active site" description="Pros-phosphohistidine intermediate" evidence="10">
    <location>
        <position position="232"/>
    </location>
</feature>
<reference evidence="15" key="2">
    <citation type="submission" date="2025-08" db="UniProtKB">
        <authorList>
            <consortium name="Ensembl"/>
        </authorList>
    </citation>
    <scope>IDENTIFICATION</scope>
</reference>
<evidence type="ECO:0000256" key="6">
    <source>
        <dbReference type="ARBA" id="ARBA00022840"/>
    </source>
</evidence>
<dbReference type="AlphaFoldDB" id="H2NTL9"/>
<feature type="binding site" evidence="10">
    <location>
        <position position="219"/>
    </location>
    <ligand>
        <name>ATP</name>
        <dbReference type="ChEBI" id="CHEBI:30616"/>
    </ligand>
</feature>
<dbReference type="PROSITE" id="PS00469">
    <property type="entry name" value="NDPK"/>
    <property type="match status" value="1"/>
</dbReference>
<dbReference type="Pfam" id="PF00334">
    <property type="entry name" value="NDK"/>
    <property type="match status" value="1"/>
</dbReference>
<evidence type="ECO:0000256" key="2">
    <source>
        <dbReference type="ARBA" id="ARBA00008142"/>
    </source>
</evidence>
<dbReference type="Proteomes" id="UP000001595">
    <property type="component" value="Chromosome 17"/>
</dbReference>
<keyword evidence="16" id="KW-1185">Reference proteome</keyword>
<feature type="binding site" evidence="10">
    <location>
        <position position="208"/>
    </location>
    <ligand>
        <name>ATP</name>
        <dbReference type="ChEBI" id="CHEBI:30616"/>
    </ligand>
</feature>
<evidence type="ECO:0000256" key="10">
    <source>
        <dbReference type="PROSITE-ProRule" id="PRU00706"/>
    </source>
</evidence>
<evidence type="ECO:0000256" key="9">
    <source>
        <dbReference type="ARBA" id="ARBA00064693"/>
    </source>
</evidence>
<comment type="subunit">
    <text evidence="9">Hexamer of two different chains: A and B (A6, A5B, A4B2, A3B3, A2B4, AB5, B6). Interacts with PRUNE1. Component of the SET complex, composed of at least ANP32A, APEX1, HMGB2, NME1, SET and TREX1. Within this complex, interacts directly with SET. Also interacts with TREX1, but only following translocation to the nucleus.</text>
</comment>
<dbReference type="GO" id="GO:0005524">
    <property type="term" value="F:ATP binding"/>
    <property type="evidence" value="ECO:0007669"/>
    <property type="project" value="UniProtKB-KW"/>
</dbReference>
<dbReference type="GO" id="GO:0004550">
    <property type="term" value="F:nucleoside diphosphate kinase activity"/>
    <property type="evidence" value="ECO:0007669"/>
    <property type="project" value="UniProtKB-EC"/>
</dbReference>
<evidence type="ECO:0000256" key="13">
    <source>
        <dbReference type="SAM" id="MobiDB-lite"/>
    </source>
</evidence>
<dbReference type="PANTHER" id="PTHR11349">
    <property type="entry name" value="NUCLEOSIDE DIPHOSPHATE KINASE"/>
    <property type="match status" value="1"/>
</dbReference>
<organism evidence="15 16">
    <name type="scientific">Pongo abelii</name>
    <name type="common">Sumatran orangutan</name>
    <name type="synonym">Pongo pygmaeus abelii</name>
    <dbReference type="NCBI Taxonomy" id="9601"/>
    <lineage>
        <taxon>Eukaryota</taxon>
        <taxon>Metazoa</taxon>
        <taxon>Chordata</taxon>
        <taxon>Craniata</taxon>
        <taxon>Vertebrata</taxon>
        <taxon>Euteleostomi</taxon>
        <taxon>Mammalia</taxon>
        <taxon>Eutheria</taxon>
        <taxon>Euarchontoglires</taxon>
        <taxon>Primates</taxon>
        <taxon>Haplorrhini</taxon>
        <taxon>Catarrhini</taxon>
        <taxon>Hominidae</taxon>
        <taxon>Pongo</taxon>
    </lineage>
</organism>
<evidence type="ECO:0000256" key="3">
    <source>
        <dbReference type="ARBA" id="ARBA00022679"/>
    </source>
</evidence>
<protein>
    <recommendedName>
        <fullName evidence="12">Nucleoside diphosphate kinase</fullName>
        <ecNumber evidence="12">2.7.4.6</ecNumber>
    </recommendedName>
</protein>
<dbReference type="EC" id="2.7.4.6" evidence="12"/>
<comment type="function">
    <text evidence="8">Major role in the synthesis of nucleoside triphosphates other than ATP. The ATP gamma phosphate is transferred to the NDP beta phosphate via a ping-pong mechanism, using a phosphorylated active-site intermediate. Possesses nucleoside-diphosphate kinase, serine/threonine-specific protein kinase, geranyl and farnesyl pyrophosphate kinase, histidine protein kinase and 3'-5' exonuclease activities. Involved in cell proliferation, differentiation and development, signal transduction, G protein-coupled receptor endocytosis, and gene expression. Required for neural development including neural patterning and cell fate determination. During GZMA-mediated cell death, works in concert with TREX1. NME1 nicks one strand of DNA and TREX1 removes bases from the free 3' end to enhance DNA damage and prevent DNA end reannealing and rapid repair.</text>
</comment>
<evidence type="ECO:0000256" key="1">
    <source>
        <dbReference type="ARBA" id="ARBA00001946"/>
    </source>
</evidence>
<dbReference type="GO" id="GO:0006183">
    <property type="term" value="P:GTP biosynthetic process"/>
    <property type="evidence" value="ECO:0007669"/>
    <property type="project" value="InterPro"/>
</dbReference>
<dbReference type="GO" id="GO:0007399">
    <property type="term" value="P:nervous system development"/>
    <property type="evidence" value="ECO:0007669"/>
    <property type="project" value="UniProtKB-KW"/>
</dbReference>
<feature type="region of interest" description="Disordered" evidence="13">
    <location>
        <begin position="1"/>
        <end position="35"/>
    </location>
</feature>
<dbReference type="PROSITE" id="PS51374">
    <property type="entry name" value="NDPK_LIKE"/>
    <property type="match status" value="1"/>
</dbReference>
<dbReference type="InterPro" id="IPR001564">
    <property type="entry name" value="Nucleoside_diP_kinase"/>
</dbReference>
<reference evidence="15 16" key="1">
    <citation type="submission" date="2008-02" db="EMBL/GenBank/DDBJ databases">
        <title>A 6x draft sequence assembly of the Pongo pygmaeus abelii genome.</title>
        <authorList>
            <person name="Wilson R.K."/>
            <person name="Mardis E."/>
        </authorList>
    </citation>
    <scope>NUCLEOTIDE SEQUENCE [LARGE SCALE GENOMIC DNA]</scope>
</reference>
<dbReference type="InParanoid" id="H2NTL9"/>
<dbReference type="PRINTS" id="PR01243">
    <property type="entry name" value="NUCDPKINASE"/>
</dbReference>
<dbReference type="CDD" id="cd04413">
    <property type="entry name" value="NDPk_I"/>
    <property type="match status" value="1"/>
</dbReference>
<accession>H2NTL9</accession>
<dbReference type="InterPro" id="IPR036850">
    <property type="entry name" value="NDK-like_dom_sf"/>
</dbReference>
<sequence length="266" mass="29896">MQRVSATSREANLLANEGSESENPGVEGRKQAANRKSLKKLAPEVKLQKVVPQNDCLLPRGSVGERCSAKWALRQRICAETFRACKCCEPRGSRERFGCWRLQPEFKPEQLEGTMANCERTFIAIKPDGVQRGLVGEIIKRFEQKGFHLVGLKFVQASEDLLKEHYVDLKDRPFFAGLVKYMHSGPVVAMVWEGLNVVKTGRVMLGETNPADSKPGTIRGDFCIQVGRNIIHGSDSVESAEKEIGLWFHPEELVDYTSCAQNWIYE</sequence>
<dbReference type="eggNOG" id="KOG0888">
    <property type="taxonomic scope" value="Eukaryota"/>
</dbReference>
<feature type="binding site" evidence="10">
    <location>
        <position position="229"/>
    </location>
    <ligand>
        <name>ATP</name>
        <dbReference type="ChEBI" id="CHEBI:30616"/>
    </ligand>
</feature>